<comment type="catalytic activity">
    <reaction evidence="7">
        <text>L-threonyl-[protein] + ATP = O-phospho-L-threonyl-[protein] + ADP + H(+)</text>
        <dbReference type="Rhea" id="RHEA:46608"/>
        <dbReference type="Rhea" id="RHEA-COMP:11060"/>
        <dbReference type="Rhea" id="RHEA-COMP:11605"/>
        <dbReference type="ChEBI" id="CHEBI:15378"/>
        <dbReference type="ChEBI" id="CHEBI:30013"/>
        <dbReference type="ChEBI" id="CHEBI:30616"/>
        <dbReference type="ChEBI" id="CHEBI:61977"/>
        <dbReference type="ChEBI" id="CHEBI:456216"/>
        <dbReference type="EC" id="2.7.11.1"/>
    </reaction>
</comment>
<dbReference type="GO" id="GO:0005634">
    <property type="term" value="C:nucleus"/>
    <property type="evidence" value="ECO:0007669"/>
    <property type="project" value="TreeGrafter"/>
</dbReference>
<evidence type="ECO:0000256" key="1">
    <source>
        <dbReference type="ARBA" id="ARBA00012513"/>
    </source>
</evidence>
<evidence type="ECO:0000256" key="4">
    <source>
        <dbReference type="ARBA" id="ARBA00022741"/>
    </source>
</evidence>
<organism evidence="10 11">
    <name type="scientific">Talaromyces islandicus</name>
    <name type="common">Penicillium islandicum</name>
    <dbReference type="NCBI Taxonomy" id="28573"/>
    <lineage>
        <taxon>Eukaryota</taxon>
        <taxon>Fungi</taxon>
        <taxon>Dikarya</taxon>
        <taxon>Ascomycota</taxon>
        <taxon>Pezizomycotina</taxon>
        <taxon>Eurotiomycetes</taxon>
        <taxon>Eurotiomycetidae</taxon>
        <taxon>Eurotiales</taxon>
        <taxon>Trichocomaceae</taxon>
        <taxon>Talaromyces</taxon>
        <taxon>Talaromyces sect. Islandici</taxon>
    </lineage>
</organism>
<dbReference type="Pfam" id="PF00069">
    <property type="entry name" value="Pkinase"/>
    <property type="match status" value="1"/>
</dbReference>
<evidence type="ECO:0000313" key="10">
    <source>
        <dbReference type="EMBL" id="CRG88050.1"/>
    </source>
</evidence>
<sequence>MPGLNKDLQLKNLLLPLPDESALSQFEEDAVKTPAARKALKDRTIYASSQFPLSNGLPLLSDFGEARFGGKENNEDIMPNVYRAPEVILKMKWDHTVDIWSVAMLAWDIVSPRTLFNGKNSDGIFDDRVHVAELIALLGPPPAQFREMGKLTSVFWDEAGNWKELAPLPDITLEGLAADVRGEDKEGFLRWIRAALQWNPHDRPTALELLYGEWLMTGLEPKSREGTSEDSTS</sequence>
<dbReference type="Gene3D" id="1.10.510.10">
    <property type="entry name" value="Transferase(Phosphotransferase) domain 1"/>
    <property type="match status" value="1"/>
</dbReference>
<dbReference type="GO" id="GO:0005737">
    <property type="term" value="C:cytoplasm"/>
    <property type="evidence" value="ECO:0007669"/>
    <property type="project" value="TreeGrafter"/>
</dbReference>
<dbReference type="InterPro" id="IPR000719">
    <property type="entry name" value="Prot_kinase_dom"/>
</dbReference>
<evidence type="ECO:0000256" key="5">
    <source>
        <dbReference type="ARBA" id="ARBA00022777"/>
    </source>
</evidence>
<proteinExistence type="predicted"/>
<keyword evidence="5" id="KW-0418">Kinase</keyword>
<dbReference type="GO" id="GO:0000245">
    <property type="term" value="P:spliceosomal complex assembly"/>
    <property type="evidence" value="ECO:0007669"/>
    <property type="project" value="TreeGrafter"/>
</dbReference>
<gene>
    <name evidence="10" type="ORF">PISL3812_05076</name>
</gene>
<keyword evidence="6" id="KW-0067">ATP-binding</keyword>
<dbReference type="OMA" id="WAPEERF"/>
<keyword evidence="11" id="KW-1185">Reference proteome</keyword>
<dbReference type="PANTHER" id="PTHR47634:SF9">
    <property type="entry name" value="PROTEIN KINASE DOMAIN-CONTAINING PROTEIN-RELATED"/>
    <property type="match status" value="1"/>
</dbReference>
<evidence type="ECO:0000256" key="3">
    <source>
        <dbReference type="ARBA" id="ARBA00022679"/>
    </source>
</evidence>
<dbReference type="PANTHER" id="PTHR47634">
    <property type="entry name" value="PROTEIN KINASE DOMAIN-CONTAINING PROTEIN-RELATED"/>
    <property type="match status" value="1"/>
</dbReference>
<name>A0A0U1LZA9_TALIS</name>
<reference evidence="10 11" key="1">
    <citation type="submission" date="2015-04" db="EMBL/GenBank/DDBJ databases">
        <authorList>
            <person name="Syromyatnikov M.Y."/>
            <person name="Popov V.N."/>
        </authorList>
    </citation>
    <scope>NUCLEOTIDE SEQUENCE [LARGE SCALE GENOMIC DNA]</scope>
    <source>
        <strain evidence="10">WF-38-12</strain>
    </source>
</reference>
<dbReference type="PROSITE" id="PS50011">
    <property type="entry name" value="PROTEIN_KINASE_DOM"/>
    <property type="match status" value="1"/>
</dbReference>
<dbReference type="STRING" id="28573.A0A0U1LZA9"/>
<dbReference type="InterPro" id="IPR011009">
    <property type="entry name" value="Kinase-like_dom_sf"/>
</dbReference>
<evidence type="ECO:0000313" key="11">
    <source>
        <dbReference type="Proteomes" id="UP000054383"/>
    </source>
</evidence>
<evidence type="ECO:0000259" key="9">
    <source>
        <dbReference type="PROSITE" id="PS50011"/>
    </source>
</evidence>
<evidence type="ECO:0000256" key="7">
    <source>
        <dbReference type="ARBA" id="ARBA00047899"/>
    </source>
</evidence>
<comment type="catalytic activity">
    <reaction evidence="8">
        <text>L-seryl-[protein] + ATP = O-phospho-L-seryl-[protein] + ADP + H(+)</text>
        <dbReference type="Rhea" id="RHEA:17989"/>
        <dbReference type="Rhea" id="RHEA-COMP:9863"/>
        <dbReference type="Rhea" id="RHEA-COMP:11604"/>
        <dbReference type="ChEBI" id="CHEBI:15378"/>
        <dbReference type="ChEBI" id="CHEBI:29999"/>
        <dbReference type="ChEBI" id="CHEBI:30616"/>
        <dbReference type="ChEBI" id="CHEBI:83421"/>
        <dbReference type="ChEBI" id="CHEBI:456216"/>
        <dbReference type="EC" id="2.7.11.1"/>
    </reaction>
</comment>
<accession>A0A0U1LZA9</accession>
<keyword evidence="2" id="KW-0723">Serine/threonine-protein kinase</keyword>
<evidence type="ECO:0000256" key="8">
    <source>
        <dbReference type="ARBA" id="ARBA00048679"/>
    </source>
</evidence>
<dbReference type="Proteomes" id="UP000054383">
    <property type="component" value="Unassembled WGS sequence"/>
</dbReference>
<feature type="domain" description="Protein kinase" evidence="9">
    <location>
        <begin position="1"/>
        <end position="215"/>
    </location>
</feature>
<dbReference type="OrthoDB" id="4223299at2759"/>
<dbReference type="GO" id="GO:0050684">
    <property type="term" value="P:regulation of mRNA processing"/>
    <property type="evidence" value="ECO:0007669"/>
    <property type="project" value="TreeGrafter"/>
</dbReference>
<dbReference type="GO" id="GO:0004674">
    <property type="term" value="F:protein serine/threonine kinase activity"/>
    <property type="evidence" value="ECO:0007669"/>
    <property type="project" value="UniProtKB-KW"/>
</dbReference>
<dbReference type="AlphaFoldDB" id="A0A0U1LZA9"/>
<dbReference type="EMBL" id="CVMT01000004">
    <property type="protein sequence ID" value="CRG88050.1"/>
    <property type="molecule type" value="Genomic_DNA"/>
</dbReference>
<evidence type="ECO:0000256" key="2">
    <source>
        <dbReference type="ARBA" id="ARBA00022527"/>
    </source>
</evidence>
<keyword evidence="4" id="KW-0547">Nucleotide-binding</keyword>
<dbReference type="SUPFAM" id="SSF56112">
    <property type="entry name" value="Protein kinase-like (PK-like)"/>
    <property type="match status" value="1"/>
</dbReference>
<dbReference type="EC" id="2.7.11.1" evidence="1"/>
<dbReference type="GO" id="GO:0005524">
    <property type="term" value="F:ATP binding"/>
    <property type="evidence" value="ECO:0007669"/>
    <property type="project" value="UniProtKB-KW"/>
</dbReference>
<keyword evidence="3" id="KW-0808">Transferase</keyword>
<protein>
    <recommendedName>
        <fullName evidence="1">non-specific serine/threonine protein kinase</fullName>
        <ecNumber evidence="1">2.7.11.1</ecNumber>
    </recommendedName>
</protein>
<dbReference type="InterPro" id="IPR051334">
    <property type="entry name" value="SRPK"/>
</dbReference>
<evidence type="ECO:0000256" key="6">
    <source>
        <dbReference type="ARBA" id="ARBA00022840"/>
    </source>
</evidence>